<evidence type="ECO:0000259" key="4">
    <source>
        <dbReference type="Pfam" id="PF00535"/>
    </source>
</evidence>
<dbReference type="PANTHER" id="PTHR43685:SF5">
    <property type="entry name" value="GLYCOSYLTRANSFERASE EPSE-RELATED"/>
    <property type="match status" value="1"/>
</dbReference>
<comment type="similarity">
    <text evidence="1">Belongs to the glycosyltransferase 2 family.</text>
</comment>
<dbReference type="PANTHER" id="PTHR43685">
    <property type="entry name" value="GLYCOSYLTRANSFERASE"/>
    <property type="match status" value="1"/>
</dbReference>
<dbReference type="Proteomes" id="UP001139474">
    <property type="component" value="Unassembled WGS sequence"/>
</dbReference>
<gene>
    <name evidence="5" type="ORF">NJR55_02970</name>
</gene>
<name>A0A9X2FW54_9GAMM</name>
<dbReference type="EMBL" id="JAMZDE010000003">
    <property type="protein sequence ID" value="MCP1338544.1"/>
    <property type="molecule type" value="Genomic_DNA"/>
</dbReference>
<dbReference type="GO" id="GO:0016757">
    <property type="term" value="F:glycosyltransferase activity"/>
    <property type="evidence" value="ECO:0007669"/>
    <property type="project" value="UniProtKB-KW"/>
</dbReference>
<dbReference type="RefSeq" id="WP_253617703.1">
    <property type="nucleotide sequence ID" value="NZ_JAMZDE010000003.1"/>
</dbReference>
<organism evidence="5 6">
    <name type="scientific">Idiomarina rhizosphaerae</name>
    <dbReference type="NCBI Taxonomy" id="2961572"/>
    <lineage>
        <taxon>Bacteria</taxon>
        <taxon>Pseudomonadati</taxon>
        <taxon>Pseudomonadota</taxon>
        <taxon>Gammaproteobacteria</taxon>
        <taxon>Alteromonadales</taxon>
        <taxon>Idiomarinaceae</taxon>
        <taxon>Idiomarina</taxon>
    </lineage>
</organism>
<protein>
    <submittedName>
        <fullName evidence="5">Glycosyltransferase</fullName>
        <ecNumber evidence="5">2.4.-.-</ecNumber>
    </submittedName>
</protein>
<proteinExistence type="inferred from homology"/>
<evidence type="ECO:0000313" key="6">
    <source>
        <dbReference type="Proteomes" id="UP001139474"/>
    </source>
</evidence>
<keyword evidence="2 5" id="KW-0328">Glycosyltransferase</keyword>
<dbReference type="SUPFAM" id="SSF53448">
    <property type="entry name" value="Nucleotide-diphospho-sugar transferases"/>
    <property type="match status" value="1"/>
</dbReference>
<accession>A0A9X2FW54</accession>
<dbReference type="EC" id="2.4.-.-" evidence="5"/>
<reference evidence="5" key="1">
    <citation type="submission" date="2022-06" db="EMBL/GenBank/DDBJ databases">
        <title>Idiomarina rhizosphaerae M1R2S28.</title>
        <authorList>
            <person name="Sun J.-Q."/>
            <person name="Li L.-F."/>
        </authorList>
    </citation>
    <scope>NUCLEOTIDE SEQUENCE</scope>
    <source>
        <strain evidence="5">M1R2S28</strain>
    </source>
</reference>
<dbReference type="AlphaFoldDB" id="A0A9X2FW54"/>
<comment type="caution">
    <text evidence="5">The sequence shown here is derived from an EMBL/GenBank/DDBJ whole genome shotgun (WGS) entry which is preliminary data.</text>
</comment>
<dbReference type="Gene3D" id="3.90.550.10">
    <property type="entry name" value="Spore Coat Polysaccharide Biosynthesis Protein SpsA, Chain A"/>
    <property type="match status" value="1"/>
</dbReference>
<dbReference type="Pfam" id="PF00535">
    <property type="entry name" value="Glycos_transf_2"/>
    <property type="match status" value="1"/>
</dbReference>
<feature type="domain" description="Glycosyltransferase 2-like" evidence="4">
    <location>
        <begin position="11"/>
        <end position="132"/>
    </location>
</feature>
<keyword evidence="6" id="KW-1185">Reference proteome</keyword>
<sequence>MNEQKSNLNVSVLMSVYKGDKPNWFDEALQSILINQMPAQLVLVVDGPIYESLENVISRYKSKFPAVLDVIRIENNKGLAHALNVGLRHCRYELVARMDADDISDPERLKVQQQCFTSDKALDILGSPAIDINAEGLRLGKRGVPKSHEEIYKLMWTCPLIHPSVMFKKDRILAAGGYSEELKRRQDYELWFRCADLGYRFANTEEPLIKYRVTDDSHNRNSLSVAWSQYKIGLKGVSSLGLGFKARMGVAFPVVKALLPTPLRKLLTHVANLFDPRGRANG</sequence>
<evidence type="ECO:0000256" key="3">
    <source>
        <dbReference type="ARBA" id="ARBA00022679"/>
    </source>
</evidence>
<evidence type="ECO:0000256" key="1">
    <source>
        <dbReference type="ARBA" id="ARBA00006739"/>
    </source>
</evidence>
<evidence type="ECO:0000256" key="2">
    <source>
        <dbReference type="ARBA" id="ARBA00022676"/>
    </source>
</evidence>
<dbReference type="InterPro" id="IPR029044">
    <property type="entry name" value="Nucleotide-diphossugar_trans"/>
</dbReference>
<evidence type="ECO:0000313" key="5">
    <source>
        <dbReference type="EMBL" id="MCP1338544.1"/>
    </source>
</evidence>
<dbReference type="InterPro" id="IPR001173">
    <property type="entry name" value="Glyco_trans_2-like"/>
</dbReference>
<keyword evidence="3 5" id="KW-0808">Transferase</keyword>
<dbReference type="InterPro" id="IPR050834">
    <property type="entry name" value="Glycosyltransf_2"/>
</dbReference>